<dbReference type="GO" id="GO:0003690">
    <property type="term" value="F:double-stranded DNA binding"/>
    <property type="evidence" value="ECO:0007669"/>
    <property type="project" value="InterPro"/>
</dbReference>
<dbReference type="InterPro" id="IPR009951">
    <property type="entry name" value="Host-nuc_inhib_Gam"/>
</dbReference>
<dbReference type="Proteomes" id="UP000030554">
    <property type="component" value="Unassembled WGS sequence"/>
</dbReference>
<dbReference type="GO" id="GO:0042262">
    <property type="term" value="P:DNA protection"/>
    <property type="evidence" value="ECO:0007669"/>
    <property type="project" value="InterPro"/>
</dbReference>
<dbReference type="Pfam" id="PF07352">
    <property type="entry name" value="Phage_Mu_Gam"/>
    <property type="match status" value="1"/>
</dbReference>
<gene>
    <name evidence="1" type="ORF">IO48_08235</name>
</gene>
<evidence type="ECO:0000313" key="2">
    <source>
        <dbReference type="Proteomes" id="UP000030554"/>
    </source>
</evidence>
<sequence>MAIKTRLKSDTVRYQSREEVETAIKEVGDLQRELQRVATHQNDELAAITEKYAPQIAELQEKIKPLQKAVEVWCEANRAELTQNGKTKTGSFNTGEVQWRQRPPSVLIRKAEEVLERLRQLGLTRFIRTKEEPNKEAMLAEAELAATVTGITIKKGVEDFVITPFEQGVQQ</sequence>
<dbReference type="RefSeq" id="WP_039163904.1">
    <property type="nucleotide sequence ID" value="NZ_JPJQ01000037.1"/>
</dbReference>
<comment type="caution">
    <text evidence="1">The sequence shown here is derived from an EMBL/GenBank/DDBJ whole genome shotgun (WGS) entry which is preliminary data.</text>
</comment>
<dbReference type="Gene3D" id="1.20.5.170">
    <property type="match status" value="1"/>
</dbReference>
<accession>A0A0A2ZVJ8</accession>
<evidence type="ECO:0000313" key="1">
    <source>
        <dbReference type="EMBL" id="KGQ61073.1"/>
    </source>
</evidence>
<organism evidence="1 2">
    <name type="scientific">Gallibacterium anatis 4895</name>
    <dbReference type="NCBI Taxonomy" id="1396510"/>
    <lineage>
        <taxon>Bacteria</taxon>
        <taxon>Pseudomonadati</taxon>
        <taxon>Pseudomonadota</taxon>
        <taxon>Gammaproteobacteria</taxon>
        <taxon>Pasteurellales</taxon>
        <taxon>Pasteurellaceae</taxon>
        <taxon>Gallibacterium</taxon>
    </lineage>
</organism>
<proteinExistence type="predicted"/>
<protein>
    <submittedName>
        <fullName evidence="1">Host-nuclease inhibitor protein Gam</fullName>
    </submittedName>
</protein>
<dbReference type="SUPFAM" id="SSF161266">
    <property type="entry name" value="Gam-like"/>
    <property type="match status" value="1"/>
</dbReference>
<name>A0A0A2ZVJ8_9PAST</name>
<dbReference type="AlphaFoldDB" id="A0A0A2ZVJ8"/>
<reference evidence="1 2" key="1">
    <citation type="submission" date="2014-07" db="EMBL/GenBank/DDBJ databases">
        <title>Chaperone-usher fimbriae in a diverse selection of Gallibacterium genomes.</title>
        <authorList>
            <person name="Kudirkiene E."/>
            <person name="Bager R.J."/>
            <person name="Johnson T.J."/>
            <person name="Bojesen A.M."/>
        </authorList>
    </citation>
    <scope>NUCLEOTIDE SEQUENCE [LARGE SCALE GENOMIC DNA]</scope>
    <source>
        <strain evidence="1 2">4895</strain>
    </source>
</reference>
<dbReference type="EMBL" id="JPJQ01000037">
    <property type="protein sequence ID" value="KGQ61073.1"/>
    <property type="molecule type" value="Genomic_DNA"/>
</dbReference>